<reference evidence="3" key="1">
    <citation type="submission" date="2016-10" db="EMBL/GenBank/DDBJ databases">
        <authorList>
            <person name="Varghese N."/>
            <person name="Submissions S."/>
        </authorList>
    </citation>
    <scope>NUCLEOTIDE SEQUENCE [LARGE SCALE GENOMIC DNA]</scope>
    <source>
        <strain evidence="3">JS21-1</strain>
    </source>
</reference>
<proteinExistence type="predicted"/>
<dbReference type="GO" id="GO:0003824">
    <property type="term" value="F:catalytic activity"/>
    <property type="evidence" value="ECO:0007669"/>
    <property type="project" value="InterPro"/>
</dbReference>
<organism evidence="2 3">
    <name type="scientific">Sphingomonas palmae</name>
    <dbReference type="NCBI Taxonomy" id="1855283"/>
    <lineage>
        <taxon>Bacteria</taxon>
        <taxon>Pseudomonadati</taxon>
        <taxon>Pseudomonadota</taxon>
        <taxon>Alphaproteobacteria</taxon>
        <taxon>Sphingomonadales</taxon>
        <taxon>Sphingomonadaceae</taxon>
        <taxon>Sphingomonas</taxon>
    </lineage>
</organism>
<dbReference type="PANTHER" id="PTHR43196">
    <property type="entry name" value="SULFATE ADENYLYLTRANSFERASE SUBUNIT 2"/>
    <property type="match status" value="1"/>
</dbReference>
<dbReference type="InterPro" id="IPR050128">
    <property type="entry name" value="Sulfate_adenylyltrnsfr_sub2"/>
</dbReference>
<dbReference type="AlphaFoldDB" id="A0A1H7T520"/>
<evidence type="ECO:0000259" key="1">
    <source>
        <dbReference type="Pfam" id="PF01507"/>
    </source>
</evidence>
<dbReference type="Proteomes" id="UP000199214">
    <property type="component" value="Unassembled WGS sequence"/>
</dbReference>
<name>A0A1H7T520_9SPHN</name>
<gene>
    <name evidence="2" type="ORF">SAMN05216382_2672</name>
</gene>
<protein>
    <submittedName>
        <fullName evidence="2">DNA sulfur modification protein DndC</fullName>
    </submittedName>
</protein>
<keyword evidence="3" id="KW-1185">Reference proteome</keyword>
<dbReference type="SUPFAM" id="SSF52402">
    <property type="entry name" value="Adenine nucleotide alpha hydrolases-like"/>
    <property type="match status" value="1"/>
</dbReference>
<dbReference type="NCBIfam" id="TIGR03183">
    <property type="entry name" value="DNA_S_dndC"/>
    <property type="match status" value="1"/>
</dbReference>
<dbReference type="InterPro" id="IPR014729">
    <property type="entry name" value="Rossmann-like_a/b/a_fold"/>
</dbReference>
<dbReference type="Pfam" id="PF01507">
    <property type="entry name" value="PAPS_reduct"/>
    <property type="match status" value="1"/>
</dbReference>
<dbReference type="EMBL" id="FNZZ01000005">
    <property type="protein sequence ID" value="SEL79992.1"/>
    <property type="molecule type" value="Genomic_DNA"/>
</dbReference>
<evidence type="ECO:0000313" key="2">
    <source>
        <dbReference type="EMBL" id="SEL79992.1"/>
    </source>
</evidence>
<accession>A0A1H7T520</accession>
<dbReference type="OrthoDB" id="9774475at2"/>
<sequence>MKNIVREDGAARMKRIHDDIREIYLADARPWVVGYSGGKDSTTALQLIWSAISELDKERRTKPIYVISSDTLVETPVVSNYIDVSLKRIAQAAVEQDMPVITHKVMPEVDKSFWVNLIGRGYPAPSRRFRWCTERLKIEPANDFIRSRVAEFGEVVMVLGVRRQESATRAQVMSLHSIEGSRLSKHSSLLNAFVYAPIADFSTDDVWTYLLQHASPWGNDNRDLVAMYRNAASGECPLVVDTSTPSCGNSRFGCWVCTVVERDKAMEAMIDSGEDWLTPLLEFRDMLAETQDPKRKLEFRDHRRRTGGVSFIGDTDRVMPGPYTMDFRRTLLRRLLETQRAVAAEAPPGEAPILIHPNELQEIRRLWRTERGDWEDSVPRIVRETLGRDAKYIEPDWVSEDAVAFTAEDGELLNGLCEEADVPVELVMRLLDIERGSHGLKRRHGVHTRIEDAFRLEWRDHDAVVAERRLAIGMTAANDAAIVDDDELELPFDPDGEVSR</sequence>
<dbReference type="PANTHER" id="PTHR43196:SF2">
    <property type="entry name" value="PHOSPHOADENOSINE PHOSPHOSULFATE REDUCTASE"/>
    <property type="match status" value="1"/>
</dbReference>
<dbReference type="InterPro" id="IPR002500">
    <property type="entry name" value="PAPS_reduct_dom"/>
</dbReference>
<dbReference type="NCBIfam" id="NF005316">
    <property type="entry name" value="PRK06850.1"/>
    <property type="match status" value="1"/>
</dbReference>
<dbReference type="InterPro" id="IPR017598">
    <property type="entry name" value="SulphurTrfase_DndC"/>
</dbReference>
<feature type="domain" description="Phosphoadenosine phosphosulphate reductase" evidence="1">
    <location>
        <begin position="32"/>
        <end position="216"/>
    </location>
</feature>
<dbReference type="Gene3D" id="3.40.50.620">
    <property type="entry name" value="HUPs"/>
    <property type="match status" value="1"/>
</dbReference>
<dbReference type="RefSeq" id="WP_093007116.1">
    <property type="nucleotide sequence ID" value="NZ_FNZZ01000005.1"/>
</dbReference>
<evidence type="ECO:0000313" key="3">
    <source>
        <dbReference type="Proteomes" id="UP000199214"/>
    </source>
</evidence>
<dbReference type="STRING" id="1855283.SAMN05216382_2672"/>